<dbReference type="GO" id="GO:0000209">
    <property type="term" value="P:protein polyubiquitination"/>
    <property type="evidence" value="ECO:0007669"/>
    <property type="project" value="TreeGrafter"/>
</dbReference>
<dbReference type="InterPro" id="IPR011042">
    <property type="entry name" value="6-blade_b-propeller_TolB-like"/>
</dbReference>
<dbReference type="SUPFAM" id="SSF63829">
    <property type="entry name" value="Calcium-dependent phosphotriesterase"/>
    <property type="match status" value="1"/>
</dbReference>
<dbReference type="Gene3D" id="2.120.10.30">
    <property type="entry name" value="TolB, C-terminal domain"/>
    <property type="match status" value="1"/>
</dbReference>
<dbReference type="EMBL" id="JAKMXF010000011">
    <property type="protein sequence ID" value="KAI6661401.1"/>
    <property type="molecule type" value="Genomic_DNA"/>
</dbReference>
<dbReference type="GO" id="GO:0061630">
    <property type="term" value="F:ubiquitin protein ligase activity"/>
    <property type="evidence" value="ECO:0007669"/>
    <property type="project" value="TreeGrafter"/>
</dbReference>
<protein>
    <submittedName>
        <fullName evidence="1">Uncharacterized protein</fullName>
    </submittedName>
</protein>
<evidence type="ECO:0000313" key="2">
    <source>
        <dbReference type="Proteomes" id="UP001165289"/>
    </source>
</evidence>
<gene>
    <name evidence="1" type="ORF">LOD99_13272</name>
</gene>
<keyword evidence="2" id="KW-1185">Reference proteome</keyword>
<organism evidence="1 2">
    <name type="scientific">Oopsacas minuta</name>
    <dbReference type="NCBI Taxonomy" id="111878"/>
    <lineage>
        <taxon>Eukaryota</taxon>
        <taxon>Metazoa</taxon>
        <taxon>Porifera</taxon>
        <taxon>Hexactinellida</taxon>
        <taxon>Hexasterophora</taxon>
        <taxon>Lyssacinosida</taxon>
        <taxon>Leucopsacidae</taxon>
        <taxon>Oopsacas</taxon>
    </lineage>
</organism>
<dbReference type="PANTHER" id="PTHR24104">
    <property type="entry name" value="E3 UBIQUITIN-PROTEIN LIGASE NHLRC1-RELATED"/>
    <property type="match status" value="1"/>
</dbReference>
<reference evidence="1 2" key="1">
    <citation type="journal article" date="2023" name="BMC Biol.">
        <title>The compact genome of the sponge Oopsacas minuta (Hexactinellida) is lacking key metazoan core genes.</title>
        <authorList>
            <person name="Santini S."/>
            <person name="Schenkelaars Q."/>
            <person name="Jourda C."/>
            <person name="Duchesne M."/>
            <person name="Belahbib H."/>
            <person name="Rocher C."/>
            <person name="Selva M."/>
            <person name="Riesgo A."/>
            <person name="Vervoort M."/>
            <person name="Leys S.P."/>
            <person name="Kodjabachian L."/>
            <person name="Le Bivic A."/>
            <person name="Borchiellini C."/>
            <person name="Claverie J.M."/>
            <person name="Renard E."/>
        </authorList>
    </citation>
    <scope>NUCLEOTIDE SEQUENCE [LARGE SCALE GENOMIC DNA]</scope>
    <source>
        <strain evidence="1">SPO-2</strain>
    </source>
</reference>
<dbReference type="GO" id="GO:0008270">
    <property type="term" value="F:zinc ion binding"/>
    <property type="evidence" value="ECO:0007669"/>
    <property type="project" value="UniProtKB-KW"/>
</dbReference>
<comment type="caution">
    <text evidence="1">The sequence shown here is derived from an EMBL/GenBank/DDBJ whole genome shotgun (WGS) entry which is preliminary data.</text>
</comment>
<evidence type="ECO:0000313" key="1">
    <source>
        <dbReference type="EMBL" id="KAI6661401.1"/>
    </source>
</evidence>
<sequence length="307" mass="35041">MACGEKSLTHSTKICRDESSPQIFAKNHKAVLAFGIGGVENGELSRARSIAYREETQEYFITDQANSRIQIFNSHGKFVHTFGNNDLILPSYLVLHEQFLFVTDWGWLGYSLFKYEISSLQMVKRIGKNGFDPLIDYNVLRKPAIAPNYNLYVPDNNNNRICIFTQNLEFVQDIKSTGLISPVDITFHKEHMYVLTNFGTHCVHIFNFNGEIIESILTRSELDCGMQVRFPSSFLIASDSNIIISDLVDHSIKIFDPTAKFLLYKIGGEGNEFGYFFYPKGIFLTSKGELIVISMNERYGVQIFEFV</sequence>
<dbReference type="PANTHER" id="PTHR24104:SF25">
    <property type="entry name" value="PROTEIN LIN-41"/>
    <property type="match status" value="1"/>
</dbReference>
<proteinExistence type="predicted"/>
<dbReference type="AlphaFoldDB" id="A0AAV7KIZ7"/>
<accession>A0AAV7KIZ7</accession>
<dbReference type="Proteomes" id="UP001165289">
    <property type="component" value="Unassembled WGS sequence"/>
</dbReference>
<name>A0AAV7KIZ7_9METZ</name>
<dbReference type="GO" id="GO:0043161">
    <property type="term" value="P:proteasome-mediated ubiquitin-dependent protein catabolic process"/>
    <property type="evidence" value="ECO:0007669"/>
    <property type="project" value="TreeGrafter"/>
</dbReference>
<dbReference type="InterPro" id="IPR050952">
    <property type="entry name" value="TRIM-NHL_E3_ligases"/>
</dbReference>